<dbReference type="InterPro" id="IPR050817">
    <property type="entry name" value="DjlA_DnaK_co-chaperone"/>
</dbReference>
<dbReference type="InterPro" id="IPR036869">
    <property type="entry name" value="J_dom_sf"/>
</dbReference>
<feature type="region of interest" description="Disordered" evidence="6">
    <location>
        <begin position="230"/>
        <end position="272"/>
    </location>
</feature>
<dbReference type="PROSITE" id="PS50076">
    <property type="entry name" value="DNAJ_2"/>
    <property type="match status" value="1"/>
</dbReference>
<dbReference type="PROSITE" id="PS01358">
    <property type="entry name" value="ZF_RANBP2_1"/>
    <property type="match status" value="1"/>
</dbReference>
<organism evidence="9">
    <name type="scientific">Alexandrium monilatum</name>
    <dbReference type="NCBI Taxonomy" id="311494"/>
    <lineage>
        <taxon>Eukaryota</taxon>
        <taxon>Sar</taxon>
        <taxon>Alveolata</taxon>
        <taxon>Dinophyceae</taxon>
        <taxon>Gonyaulacales</taxon>
        <taxon>Pyrocystaceae</taxon>
        <taxon>Alexandrium</taxon>
    </lineage>
</organism>
<dbReference type="Gene3D" id="2.30.30.380">
    <property type="entry name" value="Zn-finger domain of Sec23/24"/>
    <property type="match status" value="1"/>
</dbReference>
<dbReference type="PANTHER" id="PTHR24074">
    <property type="entry name" value="CO-CHAPERONE PROTEIN DJLA"/>
    <property type="match status" value="1"/>
</dbReference>
<keyword evidence="3" id="KW-0862">Zinc</keyword>
<dbReference type="SUPFAM" id="SSF90209">
    <property type="entry name" value="Ran binding protein zinc finger-like"/>
    <property type="match status" value="1"/>
</dbReference>
<feature type="compositionally biased region" description="Polar residues" evidence="6">
    <location>
        <begin position="705"/>
        <end position="716"/>
    </location>
</feature>
<gene>
    <name evidence="9" type="ORF">AMON00008_LOCUS65460</name>
</gene>
<feature type="compositionally biased region" description="Basic and acidic residues" evidence="6">
    <location>
        <begin position="107"/>
        <end position="140"/>
    </location>
</feature>
<keyword evidence="2 4" id="KW-0863">Zinc-finger</keyword>
<evidence type="ECO:0000256" key="4">
    <source>
        <dbReference type="PROSITE-ProRule" id="PRU00322"/>
    </source>
</evidence>
<feature type="domain" description="J" evidence="7">
    <location>
        <begin position="6"/>
        <end position="67"/>
    </location>
</feature>
<keyword evidence="5" id="KW-0175">Coiled coil</keyword>
<keyword evidence="1" id="KW-0479">Metal-binding</keyword>
<feature type="compositionally biased region" description="Pro residues" evidence="6">
    <location>
        <begin position="230"/>
        <end position="243"/>
    </location>
</feature>
<feature type="domain" description="RanBP2-type" evidence="8">
    <location>
        <begin position="807"/>
        <end position="836"/>
    </location>
</feature>
<accession>A0A7S4TCA6</accession>
<evidence type="ECO:0000259" key="8">
    <source>
        <dbReference type="PROSITE" id="PS50199"/>
    </source>
</evidence>
<dbReference type="CDD" id="cd06257">
    <property type="entry name" value="DnaJ"/>
    <property type="match status" value="1"/>
</dbReference>
<name>A0A7S4TCA6_9DINO</name>
<reference evidence="9" key="1">
    <citation type="submission" date="2021-01" db="EMBL/GenBank/DDBJ databases">
        <authorList>
            <person name="Corre E."/>
            <person name="Pelletier E."/>
            <person name="Niang G."/>
            <person name="Scheremetjew M."/>
            <person name="Finn R."/>
            <person name="Kale V."/>
            <person name="Holt S."/>
            <person name="Cochrane G."/>
            <person name="Meng A."/>
            <person name="Brown T."/>
            <person name="Cohen L."/>
        </authorList>
    </citation>
    <scope>NUCLEOTIDE SEQUENCE</scope>
    <source>
        <strain evidence="9">CCMP3105</strain>
    </source>
</reference>
<feature type="region of interest" description="Disordered" evidence="6">
    <location>
        <begin position="94"/>
        <end position="161"/>
    </location>
</feature>
<dbReference type="InterPro" id="IPR018253">
    <property type="entry name" value="DnaJ_domain_CS"/>
</dbReference>
<dbReference type="InterPro" id="IPR001876">
    <property type="entry name" value="Znf_RanBP2"/>
</dbReference>
<dbReference type="PROSITE" id="PS00636">
    <property type="entry name" value="DNAJ_1"/>
    <property type="match status" value="1"/>
</dbReference>
<dbReference type="AlphaFoldDB" id="A0A7S4TCA6"/>
<sequence length="926" mass="99310">MAGATDYYADLGLTKDATQSEITKAFRKLALTCHPDRGGDQEQFTKINKAHEVLSDSKARARYDNTGRTTALTPEEEFRESFFGGAGLFGGGDTKRAAGGAGAKVATEAEKEAARSREAERQEAQRRLDEADRRDAERRARLAGGGSAAPPPAATKPAAAAAAAAVPPPNAGAPLAVNMRVQLHSLSSRPELNGLTGVLVAQVQDKWQVRLDNDGGEKLLKAKNLAPIGPAPSAAPAPKPASPSVPVSEPLPGGSDLKSRGGGYPSGAAAAPPVAKKEEKRCAHPKCNYLVHSDPKLTKTHCCRACQGTQTHMAPNHGPVCEKRMAPRNTARAEVPAPGARAAAKPQQPQMPSEQPTQRYQIIIDFAFVRNEPVHTAPVYGKKQRGDIVLGAEETFDGWVHLADEPGWIVKDMQGRQNVGQVLQPVGGEPVLAVPRPLAKPGPVPFKVAFKPRIAIRGGPNKQTQIMGMKEFGETVIAEVQTYGGWVRLQGGNHWALTNDSTFGKLLESQELEAQSKVQDQGPALMALSQAVKSRDASQIQQALARARAAGVDKAQTQQAEQILAEMKADVAKLDAKKRELRQRIDKAKDNERELRDCVDDGAKDGLREETVLAQKLLNELMERRSQTQQKHQGLLDRLAAAAASGDKQEMKAARDAAQKGGVDKKEIARIFSLNIINSAEKPTQVLSGVTPTSTPLDHKPVGPASQSAETSSASPGASLEFTLGVRVRLHGLQSRTELNGVTGVLVAQRERGWQVLLFNGAGMKLFKEKNLAPYDKNEASAPSASPPCPREEPPAPAPASATEAAPDEGWVCTECDFRNLKPRDECEACDEPRKMSAPPAEEPSGPKPGLCDGRWIGQDGEWMGTVEGHSIQWADGPLVELTFLSERSFSCEMSAEGVTETFSAELDGEGRLLWCDGDIWTRTDP</sequence>
<evidence type="ECO:0000256" key="1">
    <source>
        <dbReference type="ARBA" id="ARBA00022723"/>
    </source>
</evidence>
<feature type="region of interest" description="Disordered" evidence="6">
    <location>
        <begin position="777"/>
        <end position="806"/>
    </location>
</feature>
<dbReference type="PROSITE" id="PS50199">
    <property type="entry name" value="ZF_RANBP2_2"/>
    <property type="match status" value="1"/>
</dbReference>
<dbReference type="InterPro" id="IPR001623">
    <property type="entry name" value="DnaJ_domain"/>
</dbReference>
<feature type="region of interest" description="Disordered" evidence="6">
    <location>
        <begin position="688"/>
        <end position="716"/>
    </location>
</feature>
<dbReference type="Gene3D" id="1.10.287.110">
    <property type="entry name" value="DnaJ domain"/>
    <property type="match status" value="1"/>
</dbReference>
<evidence type="ECO:0008006" key="10">
    <source>
        <dbReference type="Google" id="ProtNLM"/>
    </source>
</evidence>
<dbReference type="SUPFAM" id="SSF46565">
    <property type="entry name" value="Chaperone J-domain"/>
    <property type="match status" value="1"/>
</dbReference>
<evidence type="ECO:0000313" key="9">
    <source>
        <dbReference type="EMBL" id="CAE4670276.1"/>
    </source>
</evidence>
<feature type="coiled-coil region" evidence="5">
    <location>
        <begin position="557"/>
        <end position="638"/>
    </location>
</feature>
<protein>
    <recommendedName>
        <fullName evidence="10">J domain-containing protein</fullName>
    </recommendedName>
</protein>
<dbReference type="Pfam" id="PF00226">
    <property type="entry name" value="DnaJ"/>
    <property type="match status" value="1"/>
</dbReference>
<evidence type="ECO:0000256" key="5">
    <source>
        <dbReference type="SAM" id="Coils"/>
    </source>
</evidence>
<dbReference type="GO" id="GO:0008270">
    <property type="term" value="F:zinc ion binding"/>
    <property type="evidence" value="ECO:0007669"/>
    <property type="project" value="UniProtKB-KW"/>
</dbReference>
<evidence type="ECO:0000259" key="7">
    <source>
        <dbReference type="PROSITE" id="PS50076"/>
    </source>
</evidence>
<feature type="compositionally biased region" description="Low complexity" evidence="6">
    <location>
        <begin position="244"/>
        <end position="255"/>
    </location>
</feature>
<evidence type="ECO:0000256" key="6">
    <source>
        <dbReference type="SAM" id="MobiDB-lite"/>
    </source>
</evidence>
<dbReference type="EMBL" id="HBNR01091097">
    <property type="protein sequence ID" value="CAE4670276.1"/>
    <property type="molecule type" value="Transcribed_RNA"/>
</dbReference>
<dbReference type="InterPro" id="IPR036443">
    <property type="entry name" value="Znf_RanBP2_sf"/>
</dbReference>
<dbReference type="SMART" id="SM00271">
    <property type="entry name" value="DnaJ"/>
    <property type="match status" value="1"/>
</dbReference>
<dbReference type="PRINTS" id="PR00625">
    <property type="entry name" value="JDOMAIN"/>
</dbReference>
<evidence type="ECO:0000256" key="3">
    <source>
        <dbReference type="ARBA" id="ARBA00022833"/>
    </source>
</evidence>
<proteinExistence type="predicted"/>
<evidence type="ECO:0000256" key="2">
    <source>
        <dbReference type="ARBA" id="ARBA00022771"/>
    </source>
</evidence>